<dbReference type="GO" id="GO:0030154">
    <property type="term" value="P:cell differentiation"/>
    <property type="evidence" value="ECO:0007669"/>
    <property type="project" value="UniProtKB-KW"/>
</dbReference>
<keyword evidence="8" id="KW-0460">Magnesium</keyword>
<gene>
    <name evidence="12" type="ORF">RDWZM_004958</name>
</gene>
<keyword evidence="10" id="KW-0744">Spermatogenesis</keyword>
<dbReference type="GO" id="GO:0005524">
    <property type="term" value="F:ATP binding"/>
    <property type="evidence" value="ECO:0007669"/>
    <property type="project" value="UniProtKB-KW"/>
</dbReference>
<evidence type="ECO:0000256" key="7">
    <source>
        <dbReference type="ARBA" id="ARBA00022840"/>
    </source>
</evidence>
<evidence type="ECO:0000313" key="13">
    <source>
        <dbReference type="Proteomes" id="UP001142055"/>
    </source>
</evidence>
<keyword evidence="9" id="KW-0832">Ubl conjugation</keyword>
<dbReference type="PIRSF" id="PIRSF000654">
    <property type="entry name" value="Integrin-linked_kinase"/>
    <property type="match status" value="1"/>
</dbReference>
<dbReference type="GO" id="GO:0005737">
    <property type="term" value="C:cytoplasm"/>
    <property type="evidence" value="ECO:0007669"/>
    <property type="project" value="TreeGrafter"/>
</dbReference>
<dbReference type="GO" id="GO:0035556">
    <property type="term" value="P:intracellular signal transduction"/>
    <property type="evidence" value="ECO:0007669"/>
    <property type="project" value="TreeGrafter"/>
</dbReference>
<keyword evidence="3" id="KW-0597">Phosphoprotein</keyword>
<proteinExistence type="predicted"/>
<evidence type="ECO:0000256" key="9">
    <source>
        <dbReference type="ARBA" id="ARBA00022843"/>
    </source>
</evidence>
<evidence type="ECO:0000256" key="10">
    <source>
        <dbReference type="ARBA" id="ARBA00022871"/>
    </source>
</evidence>
<dbReference type="FunFam" id="1.10.510.10:FF:000571">
    <property type="entry name" value="Maternal embryonic leucine zipper kinase"/>
    <property type="match status" value="1"/>
</dbReference>
<evidence type="ECO:0000256" key="1">
    <source>
        <dbReference type="ARBA" id="ARBA00001946"/>
    </source>
</evidence>
<dbReference type="Proteomes" id="UP001142055">
    <property type="component" value="Chromosome 2"/>
</dbReference>
<dbReference type="OMA" id="YYSPQIV"/>
<comment type="caution">
    <text evidence="12">The sequence shown here is derived from an EMBL/GenBank/DDBJ whole genome shotgun (WGS) entry which is preliminary data.</text>
</comment>
<keyword evidence="7" id="KW-0067">ATP-binding</keyword>
<protein>
    <recommendedName>
        <fullName evidence="11">Protein kinase domain-containing protein</fullName>
    </recommendedName>
</protein>
<evidence type="ECO:0000256" key="4">
    <source>
        <dbReference type="ARBA" id="ARBA00022723"/>
    </source>
</evidence>
<keyword evidence="2" id="KW-0217">Developmental protein</keyword>
<feature type="domain" description="Protein kinase" evidence="11">
    <location>
        <begin position="28"/>
        <end position="287"/>
    </location>
</feature>
<evidence type="ECO:0000313" key="12">
    <source>
        <dbReference type="EMBL" id="KAJ6219146.1"/>
    </source>
</evidence>
<dbReference type="PROSITE" id="PS00108">
    <property type="entry name" value="PROTEIN_KINASE_ST"/>
    <property type="match status" value="1"/>
</dbReference>
<dbReference type="AlphaFoldDB" id="A0A9Q0RN24"/>
<dbReference type="InterPro" id="IPR008271">
    <property type="entry name" value="Ser/Thr_kinase_AS"/>
</dbReference>
<dbReference type="GO" id="GO:0050321">
    <property type="term" value="F:tau-protein kinase activity"/>
    <property type="evidence" value="ECO:0007669"/>
    <property type="project" value="TreeGrafter"/>
</dbReference>
<dbReference type="GO" id="GO:0007283">
    <property type="term" value="P:spermatogenesis"/>
    <property type="evidence" value="ECO:0007669"/>
    <property type="project" value="UniProtKB-KW"/>
</dbReference>
<dbReference type="PANTHER" id="PTHR24346">
    <property type="entry name" value="MAP/MICROTUBULE AFFINITY-REGULATING KINASE"/>
    <property type="match status" value="1"/>
</dbReference>
<accession>A0A9Q0RN24</accession>
<keyword evidence="6" id="KW-0221">Differentiation</keyword>
<keyword evidence="4" id="KW-0479">Metal-binding</keyword>
<keyword evidence="13" id="KW-1185">Reference proteome</keyword>
<dbReference type="GO" id="GO:0000287">
    <property type="term" value="F:magnesium ion binding"/>
    <property type="evidence" value="ECO:0007669"/>
    <property type="project" value="UniProtKB-ARBA"/>
</dbReference>
<dbReference type="Gene3D" id="1.10.510.10">
    <property type="entry name" value="Transferase(Phosphotransferase) domain 1"/>
    <property type="match status" value="1"/>
</dbReference>
<dbReference type="InterPro" id="IPR011009">
    <property type="entry name" value="Kinase-like_dom_sf"/>
</dbReference>
<reference evidence="12" key="1">
    <citation type="submission" date="2022-12" db="EMBL/GenBank/DDBJ databases">
        <title>Genome assemblies of Blomia tropicalis.</title>
        <authorList>
            <person name="Cui Y."/>
        </authorList>
    </citation>
    <scope>NUCLEOTIDE SEQUENCE</scope>
    <source>
        <tissue evidence="12">Adult mites</tissue>
    </source>
</reference>
<comment type="cofactor">
    <cofactor evidence="1">
        <name>Mg(2+)</name>
        <dbReference type="ChEBI" id="CHEBI:18420"/>
    </cofactor>
</comment>
<dbReference type="InterPro" id="IPR000719">
    <property type="entry name" value="Prot_kinase_dom"/>
</dbReference>
<evidence type="ECO:0000256" key="5">
    <source>
        <dbReference type="ARBA" id="ARBA00022741"/>
    </source>
</evidence>
<dbReference type="Pfam" id="PF00069">
    <property type="entry name" value="Pkinase"/>
    <property type="match status" value="1"/>
</dbReference>
<sequence>MSETESKQPDKFIKLDPKTEAVFNKKGYRIDKMLNEGAFGQVYRGTNKNDEPVAIKVMDLNAVGDKYKQKFLPRELSALIGIKHEFVVYIFDIIKSNQKIYIFMEFCSGGDLSGYLTKHGAMPEPLACYWYTQTAKAVHFMHDELRIAHRDIKIDNVLLHNNRVKLTDFGFAKESWDRARNRPLASETFCGTEPYYSPQIVNRKPYNPFCADVWAMGVTLFCMLNNRFPFHFDDPKEMYREQTKVDFLKTRYVKYFPRDLRQLQEAHFIVDETARITMAEVLEHRWIERKGK</sequence>
<dbReference type="GO" id="GO:0000226">
    <property type="term" value="P:microtubule cytoskeleton organization"/>
    <property type="evidence" value="ECO:0007669"/>
    <property type="project" value="TreeGrafter"/>
</dbReference>
<dbReference type="PANTHER" id="PTHR24346:SF102">
    <property type="entry name" value="TESTIS-SPECIFIC SERINE_THREONINE-PROTEIN KINASE 1"/>
    <property type="match status" value="1"/>
</dbReference>
<dbReference type="PROSITE" id="PS50011">
    <property type="entry name" value="PROTEIN_KINASE_DOM"/>
    <property type="match status" value="1"/>
</dbReference>
<evidence type="ECO:0000256" key="8">
    <source>
        <dbReference type="ARBA" id="ARBA00022842"/>
    </source>
</evidence>
<dbReference type="SMART" id="SM00220">
    <property type="entry name" value="S_TKc"/>
    <property type="match status" value="1"/>
</dbReference>
<evidence type="ECO:0000256" key="3">
    <source>
        <dbReference type="ARBA" id="ARBA00022553"/>
    </source>
</evidence>
<dbReference type="EMBL" id="JAPWDV010000002">
    <property type="protein sequence ID" value="KAJ6219146.1"/>
    <property type="molecule type" value="Genomic_DNA"/>
</dbReference>
<organism evidence="12 13">
    <name type="scientific">Blomia tropicalis</name>
    <name type="common">Mite</name>
    <dbReference type="NCBI Taxonomy" id="40697"/>
    <lineage>
        <taxon>Eukaryota</taxon>
        <taxon>Metazoa</taxon>
        <taxon>Ecdysozoa</taxon>
        <taxon>Arthropoda</taxon>
        <taxon>Chelicerata</taxon>
        <taxon>Arachnida</taxon>
        <taxon>Acari</taxon>
        <taxon>Acariformes</taxon>
        <taxon>Sarcoptiformes</taxon>
        <taxon>Astigmata</taxon>
        <taxon>Glycyphagoidea</taxon>
        <taxon>Echimyopodidae</taxon>
        <taxon>Blomia</taxon>
    </lineage>
</organism>
<evidence type="ECO:0000259" key="11">
    <source>
        <dbReference type="PROSITE" id="PS50011"/>
    </source>
</evidence>
<name>A0A9Q0RN24_BLOTA</name>
<keyword evidence="5" id="KW-0547">Nucleotide-binding</keyword>
<evidence type="ECO:0000256" key="6">
    <source>
        <dbReference type="ARBA" id="ARBA00022782"/>
    </source>
</evidence>
<evidence type="ECO:0000256" key="2">
    <source>
        <dbReference type="ARBA" id="ARBA00022473"/>
    </source>
</evidence>
<dbReference type="SUPFAM" id="SSF56112">
    <property type="entry name" value="Protein kinase-like (PK-like)"/>
    <property type="match status" value="1"/>
</dbReference>